<dbReference type="GO" id="GO:0030686">
    <property type="term" value="C:90S preribosome"/>
    <property type="evidence" value="ECO:0007669"/>
    <property type="project" value="TreeGrafter"/>
</dbReference>
<comment type="similarity">
    <text evidence="1">Belongs to the HEATR1/UTP10 family.</text>
</comment>
<dbReference type="Proteomes" id="UP001153365">
    <property type="component" value="Unassembled WGS sequence"/>
</dbReference>
<dbReference type="AlphaFoldDB" id="A0AAV0AUD6"/>
<dbReference type="InterPro" id="IPR040191">
    <property type="entry name" value="UTP10"/>
</dbReference>
<dbReference type="PANTHER" id="PTHR13457">
    <property type="entry name" value="BAP28"/>
    <property type="match status" value="1"/>
</dbReference>
<keyword evidence="1" id="KW-0690">Ribosome biogenesis</keyword>
<dbReference type="GO" id="GO:0000462">
    <property type="term" value="P:maturation of SSU-rRNA from tricistronic rRNA transcript (SSU-rRNA, 5.8S rRNA, LSU-rRNA)"/>
    <property type="evidence" value="ECO:0007669"/>
    <property type="project" value="TreeGrafter"/>
</dbReference>
<dbReference type="GO" id="GO:0032040">
    <property type="term" value="C:small-subunit processome"/>
    <property type="evidence" value="ECO:0007669"/>
    <property type="project" value="TreeGrafter"/>
</dbReference>
<sequence length="123" mass="13982">MTSLKAQLASIAQSNPDASRLKPSARRDSYIYSPSQAARLTLEQIHEVGADGIHQLAQMDRSFQRFESPLFGEASKRVDRTIIDPTQSMQLCQKIEQFLIHLAPHLLSKPSAHALEWLVRRFR</sequence>
<evidence type="ECO:0000313" key="3">
    <source>
        <dbReference type="Proteomes" id="UP001153365"/>
    </source>
</evidence>
<comment type="caution">
    <text evidence="2">The sequence shown here is derived from an EMBL/GenBank/DDBJ whole genome shotgun (WGS) entry which is preliminary data.</text>
</comment>
<dbReference type="GO" id="GO:0034455">
    <property type="term" value="C:t-UTP complex"/>
    <property type="evidence" value="ECO:0007669"/>
    <property type="project" value="TreeGrafter"/>
</dbReference>
<name>A0AAV0AUD6_PHAPC</name>
<protein>
    <recommendedName>
        <fullName evidence="1">U3 small nucleolar RNA-associated protein 10</fullName>
    </recommendedName>
</protein>
<dbReference type="GO" id="GO:0045943">
    <property type="term" value="P:positive regulation of transcription by RNA polymerase I"/>
    <property type="evidence" value="ECO:0007669"/>
    <property type="project" value="TreeGrafter"/>
</dbReference>
<comment type="function">
    <text evidence="1">Involved in nucleolar processing of pre-18S ribosomal RNA.</text>
</comment>
<dbReference type="EMBL" id="CALTRL010001232">
    <property type="protein sequence ID" value="CAH7671668.1"/>
    <property type="molecule type" value="Genomic_DNA"/>
</dbReference>
<keyword evidence="1" id="KW-0539">Nucleus</keyword>
<gene>
    <name evidence="2" type="ORF">PPACK8108_LOCUS6468</name>
</gene>
<accession>A0AAV0AUD6</accession>
<dbReference type="GO" id="GO:0030515">
    <property type="term" value="F:snoRNA binding"/>
    <property type="evidence" value="ECO:0007669"/>
    <property type="project" value="TreeGrafter"/>
</dbReference>
<organism evidence="2 3">
    <name type="scientific">Phakopsora pachyrhizi</name>
    <name type="common">Asian soybean rust disease fungus</name>
    <dbReference type="NCBI Taxonomy" id="170000"/>
    <lineage>
        <taxon>Eukaryota</taxon>
        <taxon>Fungi</taxon>
        <taxon>Dikarya</taxon>
        <taxon>Basidiomycota</taxon>
        <taxon>Pucciniomycotina</taxon>
        <taxon>Pucciniomycetes</taxon>
        <taxon>Pucciniales</taxon>
        <taxon>Phakopsoraceae</taxon>
        <taxon>Phakopsora</taxon>
    </lineage>
</organism>
<keyword evidence="3" id="KW-1185">Reference proteome</keyword>
<dbReference type="PANTHER" id="PTHR13457:SF1">
    <property type="entry name" value="HEAT REPEAT-CONTAINING PROTEIN 1"/>
    <property type="match status" value="1"/>
</dbReference>
<evidence type="ECO:0000313" key="2">
    <source>
        <dbReference type="EMBL" id="CAH7671668.1"/>
    </source>
</evidence>
<comment type="subcellular location">
    <subcellularLocation>
        <location evidence="1">Nucleus</location>
        <location evidence="1">Nucleolus</location>
    </subcellularLocation>
</comment>
<keyword evidence="1" id="KW-0687">Ribonucleoprotein</keyword>
<evidence type="ECO:0000256" key="1">
    <source>
        <dbReference type="RuleBase" id="RU367065"/>
    </source>
</evidence>
<comment type="subunit">
    <text evidence="1">Component of the ribosomal small subunit (SSU) processome.</text>
</comment>
<reference evidence="2" key="1">
    <citation type="submission" date="2022-06" db="EMBL/GenBank/DDBJ databases">
        <authorList>
            <consortium name="SYNGENTA / RWTH Aachen University"/>
        </authorList>
    </citation>
    <scope>NUCLEOTIDE SEQUENCE</scope>
</reference>
<keyword evidence="1" id="KW-0698">rRNA processing</keyword>
<proteinExistence type="inferred from homology"/>